<dbReference type="PROSITE" id="PS51194">
    <property type="entry name" value="HELICASE_CTER"/>
    <property type="match status" value="1"/>
</dbReference>
<dbReference type="Gene3D" id="3.30.2060.10">
    <property type="entry name" value="Penicillin-binding protein 1b domain"/>
    <property type="match status" value="1"/>
</dbReference>
<dbReference type="SMART" id="SM00487">
    <property type="entry name" value="DEXDc"/>
    <property type="match status" value="1"/>
</dbReference>
<keyword evidence="7 9" id="KW-0238">DNA-binding</keyword>
<keyword evidence="3 9" id="KW-0227">DNA damage</keyword>
<evidence type="ECO:0000259" key="10">
    <source>
        <dbReference type="PROSITE" id="PS51192"/>
    </source>
</evidence>
<dbReference type="Pfam" id="PF03461">
    <property type="entry name" value="TRCF"/>
    <property type="match status" value="1"/>
</dbReference>
<keyword evidence="4 9" id="KW-0378">Hydrolase</keyword>
<keyword evidence="5" id="KW-0347">Helicase</keyword>
<dbReference type="InterPro" id="IPR027417">
    <property type="entry name" value="P-loop_NTPase"/>
</dbReference>
<dbReference type="Pfam" id="PF00270">
    <property type="entry name" value="DEAD"/>
    <property type="match status" value="1"/>
</dbReference>
<evidence type="ECO:0000256" key="6">
    <source>
        <dbReference type="ARBA" id="ARBA00022840"/>
    </source>
</evidence>
<evidence type="ECO:0000256" key="2">
    <source>
        <dbReference type="ARBA" id="ARBA00022741"/>
    </source>
</evidence>
<evidence type="ECO:0000256" key="9">
    <source>
        <dbReference type="HAMAP-Rule" id="MF_00969"/>
    </source>
</evidence>
<dbReference type="Proteomes" id="UP001198862">
    <property type="component" value="Unassembled WGS sequence"/>
</dbReference>
<dbReference type="InterPro" id="IPR041471">
    <property type="entry name" value="UvrB_inter"/>
</dbReference>
<evidence type="ECO:0000256" key="7">
    <source>
        <dbReference type="ARBA" id="ARBA00023125"/>
    </source>
</evidence>
<dbReference type="InterPro" id="IPR003711">
    <property type="entry name" value="CarD-like/TRCF_RID"/>
</dbReference>
<dbReference type="EC" id="3.6.4.-" evidence="9"/>
<feature type="domain" description="Helicase ATP-binding" evidence="10">
    <location>
        <begin position="635"/>
        <end position="796"/>
    </location>
</feature>
<dbReference type="InterPro" id="IPR014001">
    <property type="entry name" value="Helicase_ATP-bd"/>
</dbReference>
<evidence type="ECO:0000256" key="3">
    <source>
        <dbReference type="ARBA" id="ARBA00022763"/>
    </source>
</evidence>
<dbReference type="SMART" id="SM01058">
    <property type="entry name" value="CarD_TRCF"/>
    <property type="match status" value="1"/>
</dbReference>
<dbReference type="CDD" id="cd17991">
    <property type="entry name" value="DEXHc_TRCF"/>
    <property type="match status" value="1"/>
</dbReference>
<feature type="domain" description="Helicase C-terminal" evidence="11">
    <location>
        <begin position="817"/>
        <end position="971"/>
    </location>
</feature>
<dbReference type="Pfam" id="PF17757">
    <property type="entry name" value="UvrB_inter"/>
    <property type="match status" value="1"/>
</dbReference>
<comment type="similarity">
    <text evidence="9">In the C-terminal section; belongs to the helicase family. RecG subfamily.</text>
</comment>
<dbReference type="EMBL" id="JAJISD010000001">
    <property type="protein sequence ID" value="MCC8427603.1"/>
    <property type="molecule type" value="Genomic_DNA"/>
</dbReference>
<dbReference type="SUPFAM" id="SSF52540">
    <property type="entry name" value="P-loop containing nucleoside triphosphate hydrolases"/>
    <property type="match status" value="4"/>
</dbReference>
<evidence type="ECO:0000313" key="12">
    <source>
        <dbReference type="EMBL" id="MCC8427603.1"/>
    </source>
</evidence>
<dbReference type="Gene3D" id="3.90.1150.50">
    <property type="entry name" value="Transcription-repair-coupling factor, D7 domain"/>
    <property type="match status" value="1"/>
</dbReference>
<evidence type="ECO:0000256" key="5">
    <source>
        <dbReference type="ARBA" id="ARBA00022806"/>
    </source>
</evidence>
<name>A0ABS8KNH2_9HYPH</name>
<proteinExistence type="inferred from homology"/>
<dbReference type="SUPFAM" id="SSF141259">
    <property type="entry name" value="CarD-like"/>
    <property type="match status" value="1"/>
</dbReference>
<dbReference type="InterPro" id="IPR005118">
    <property type="entry name" value="TRCF_C"/>
</dbReference>
<dbReference type="InterPro" id="IPR011545">
    <property type="entry name" value="DEAD/DEAH_box_helicase_dom"/>
</dbReference>
<sequence>MSLPFVNALAAIPRKQGKWTIAGLPEGADAMVLSELARATGGADILHVARDGQRLERLQDGLRFFSPEREVLVFPAWDCLPYDRMSPHPDIVAERLETLSRLAVPKAPGAPARIILASVGAALQRVPPRSLYAEAATILRKGQTVDVAWLTKFLSENGYGRAETVMEPGEFAVRGGLFDLFPPGTTEPLRLDLFGDTLESIRSFDPMSQRSTGNRDEVVLLPVSEVLLTPESIERFRSGYRELFGNVSGEDLLYEAVSAGQRHVGVEHWLPLFHDHMETLLDYCPAALVTADHEAGEALNARYELIADYYDARQKTGAKGGMTGGADYKPVPPERLYIKPSEWERLLDGRTVAQFSTFDSAPGAVNTIDLGGRRHEGFAQARTAQGVNLFDKVAEHVKAANAAGRRIVVAGYTDGSTTRLQHLLQEHGATTPVMAADYAMVQGLPAGVLAIAIWPLEHGFVLDGLEVIGEEDILGDRLSRPAKKRRPSERFIAEASALSDGDLVVHREHGVGRYEGLVTLEIQNARHDCLRLTYEGGDKLFVPVENIDVLSRYGAGEEGAVLDRLGGVAWQSRKARLKQRIADMADRLIQIAAERAIRRGETLSPPEGLYEEFCARFPYAETDDQLQAISDVMDDLSSGKPMDRLVCGDVGFGKTEVALRAAFVAALSGKQVAVIGPTTLLARQHHRTFVERFQGMPVTIGRLSRLVPAKEAKATKEGLKDGTVNIVCGTHALLAKSIEFKDLGLLIVDEEQHFGVNHKERLKELRADVHVLTLTATPIPRTLQLALTGVRDMSLIATPPVDRLAVRTFITPFDAVTIREALLREQFRGGQTFYVCPRVEDLASVAAEIRELVPEIRLGMAHGKMAPTTIENTMQDFVEGKFDVLLSTNIVESGLDIRNANTMIIHRADMFGLAQLYQLRGRVGRGKTRAYAYLTVPPGRALNEAAAKRLEVMQTLDTLGAGFQLASHDLDIRGAGNLLGDEQSGHIREVGIELYQQLLEEAVAAARGRSQEAEKSEWSPQINLGIPVLIPEEYVPDLSVRMGLYRRLGGLTSQGEIDSFAAELVDRFGRMPVEAEFLLNTVALKLLCRAAQVEKIDAGEKAVVFSFHDNKFERPDRLIGWIQKNAPLVKLRPDHRVIVMRVWKDERQRLSGVTSIVSSLAKLAA</sequence>
<dbReference type="Gene3D" id="3.40.50.11180">
    <property type="match status" value="1"/>
</dbReference>
<comment type="caution">
    <text evidence="12">The sequence shown here is derived from an EMBL/GenBank/DDBJ whole genome shotgun (WGS) entry which is preliminary data.</text>
</comment>
<comment type="function">
    <text evidence="9">Couples transcription and DNA repair by recognizing RNA polymerase (RNAP) stalled at DNA lesions. Mediates ATP-dependent release of RNAP and its truncated transcript from the DNA, and recruitment of nucleotide excision repair machinery to the damaged site.</text>
</comment>
<dbReference type="InterPro" id="IPR047112">
    <property type="entry name" value="RecG/Mfd"/>
</dbReference>
<dbReference type="PANTHER" id="PTHR47964">
    <property type="entry name" value="ATP-DEPENDENT DNA HELICASE HOMOLOG RECG, CHLOROPLASTIC"/>
    <property type="match status" value="1"/>
</dbReference>
<dbReference type="SUPFAM" id="SSF143517">
    <property type="entry name" value="TRCF domain-like"/>
    <property type="match status" value="1"/>
</dbReference>
<reference evidence="12 13" key="1">
    <citation type="submission" date="2021-11" db="EMBL/GenBank/DDBJ databases">
        <authorList>
            <person name="Lee D.-H."/>
            <person name="Kim S.-B."/>
        </authorList>
    </citation>
    <scope>NUCLEOTIDE SEQUENCE [LARGE SCALE GENOMIC DNA]</scope>
    <source>
        <strain evidence="12 13">KCTC 52223</strain>
    </source>
</reference>
<dbReference type="RefSeq" id="WP_230548828.1">
    <property type="nucleotide sequence ID" value="NZ_JAJISD010000001.1"/>
</dbReference>
<evidence type="ECO:0000256" key="4">
    <source>
        <dbReference type="ARBA" id="ARBA00022801"/>
    </source>
</evidence>
<keyword evidence="8 9" id="KW-0234">DNA repair</keyword>
<keyword evidence="13" id="KW-1185">Reference proteome</keyword>
<keyword evidence="1 9" id="KW-0963">Cytoplasm</keyword>
<dbReference type="InterPro" id="IPR004576">
    <property type="entry name" value="Mfd"/>
</dbReference>
<dbReference type="NCBIfam" id="TIGR00580">
    <property type="entry name" value="mfd"/>
    <property type="match status" value="1"/>
</dbReference>
<keyword evidence="6 9" id="KW-0067">ATP-binding</keyword>
<dbReference type="SMART" id="SM00982">
    <property type="entry name" value="TRCF"/>
    <property type="match status" value="1"/>
</dbReference>
<evidence type="ECO:0000256" key="8">
    <source>
        <dbReference type="ARBA" id="ARBA00023204"/>
    </source>
</evidence>
<dbReference type="SMART" id="SM00490">
    <property type="entry name" value="HELICc"/>
    <property type="match status" value="1"/>
</dbReference>
<evidence type="ECO:0000313" key="13">
    <source>
        <dbReference type="Proteomes" id="UP001198862"/>
    </source>
</evidence>
<comment type="subcellular location">
    <subcellularLocation>
        <location evidence="9">Cytoplasm</location>
    </subcellularLocation>
</comment>
<dbReference type="Gene3D" id="3.40.50.300">
    <property type="entry name" value="P-loop containing nucleotide triphosphate hydrolases"/>
    <property type="match status" value="2"/>
</dbReference>
<dbReference type="HAMAP" id="MF_00969">
    <property type="entry name" value="TRCF"/>
    <property type="match status" value="1"/>
</dbReference>
<organism evidence="12 13">
    <name type="scientific">Reyranella aquatilis</name>
    <dbReference type="NCBI Taxonomy" id="2035356"/>
    <lineage>
        <taxon>Bacteria</taxon>
        <taxon>Pseudomonadati</taxon>
        <taxon>Pseudomonadota</taxon>
        <taxon>Alphaproteobacteria</taxon>
        <taxon>Hyphomicrobiales</taxon>
        <taxon>Reyranellaceae</taxon>
        <taxon>Reyranella</taxon>
    </lineage>
</organism>
<evidence type="ECO:0000259" key="11">
    <source>
        <dbReference type="PROSITE" id="PS51194"/>
    </source>
</evidence>
<dbReference type="PANTHER" id="PTHR47964:SF1">
    <property type="entry name" value="ATP-DEPENDENT DNA HELICASE HOMOLOG RECG, CHLOROPLASTIC"/>
    <property type="match status" value="1"/>
</dbReference>
<gene>
    <name evidence="9 12" type="primary">mfd</name>
    <name evidence="12" type="ORF">LJ725_01395</name>
</gene>
<protein>
    <recommendedName>
        <fullName evidence="9">Transcription-repair-coupling factor</fullName>
        <shortName evidence="9">TRCF</shortName>
        <ecNumber evidence="9">3.6.4.-</ecNumber>
    </recommendedName>
</protein>
<dbReference type="InterPro" id="IPR001650">
    <property type="entry name" value="Helicase_C-like"/>
</dbReference>
<keyword evidence="2 9" id="KW-0547">Nucleotide-binding</keyword>
<dbReference type="Gene3D" id="2.40.10.170">
    <property type="match status" value="1"/>
</dbReference>
<dbReference type="PROSITE" id="PS51192">
    <property type="entry name" value="HELICASE_ATP_BIND_1"/>
    <property type="match status" value="1"/>
</dbReference>
<accession>A0ABS8KNH2</accession>
<dbReference type="InterPro" id="IPR036101">
    <property type="entry name" value="CarD-like/TRCF_RID_sf"/>
</dbReference>
<dbReference type="Pfam" id="PF00271">
    <property type="entry name" value="Helicase_C"/>
    <property type="match status" value="1"/>
</dbReference>
<dbReference type="InterPro" id="IPR037235">
    <property type="entry name" value="TRCF-like_C_D7"/>
</dbReference>
<comment type="similarity">
    <text evidence="9">In the N-terminal section; belongs to the UvrB family.</text>
</comment>
<evidence type="ECO:0000256" key="1">
    <source>
        <dbReference type="ARBA" id="ARBA00022490"/>
    </source>
</evidence>
<dbReference type="Pfam" id="PF02559">
    <property type="entry name" value="CarD_TRCF_RID"/>
    <property type="match status" value="1"/>
</dbReference>